<feature type="transmembrane region" description="Helical" evidence="1">
    <location>
        <begin position="54"/>
        <end position="72"/>
    </location>
</feature>
<accession>A0A495JUE0</accession>
<protein>
    <submittedName>
        <fullName evidence="2">Uncharacterized protein</fullName>
    </submittedName>
</protein>
<evidence type="ECO:0000256" key="1">
    <source>
        <dbReference type="SAM" id="Phobius"/>
    </source>
</evidence>
<organism evidence="2 3">
    <name type="scientific">Micromonospora pisi</name>
    <dbReference type="NCBI Taxonomy" id="589240"/>
    <lineage>
        <taxon>Bacteria</taxon>
        <taxon>Bacillati</taxon>
        <taxon>Actinomycetota</taxon>
        <taxon>Actinomycetes</taxon>
        <taxon>Micromonosporales</taxon>
        <taxon>Micromonosporaceae</taxon>
        <taxon>Micromonospora</taxon>
    </lineage>
</organism>
<evidence type="ECO:0000313" key="3">
    <source>
        <dbReference type="Proteomes" id="UP000277671"/>
    </source>
</evidence>
<comment type="caution">
    <text evidence="2">The sequence shown here is derived from an EMBL/GenBank/DDBJ whole genome shotgun (WGS) entry which is preliminary data.</text>
</comment>
<keyword evidence="3" id="KW-1185">Reference proteome</keyword>
<sequence length="153" mass="16366">MTTDHGDPYDTTSPRTPLHILLTNAAAIFALVSFNIGVIYLALTAAKVLGTPPIGLMTLWAAMTTALGMIKVNQMLVTVEARCTRQQIAELTQSVSELQAGVERITEQALTQTRKAGFWKGVISQARDGAPLDSETTGEIVHLDTRRSSNGAG</sequence>
<dbReference type="Proteomes" id="UP000277671">
    <property type="component" value="Unassembled WGS sequence"/>
</dbReference>
<keyword evidence="1" id="KW-0472">Membrane</keyword>
<dbReference type="AlphaFoldDB" id="A0A495JUE0"/>
<gene>
    <name evidence="2" type="ORF">BDK92_7069</name>
</gene>
<feature type="transmembrane region" description="Helical" evidence="1">
    <location>
        <begin position="21"/>
        <end position="42"/>
    </location>
</feature>
<dbReference type="EMBL" id="RBKT01000001">
    <property type="protein sequence ID" value="RKR92627.1"/>
    <property type="molecule type" value="Genomic_DNA"/>
</dbReference>
<evidence type="ECO:0000313" key="2">
    <source>
        <dbReference type="EMBL" id="RKR92627.1"/>
    </source>
</evidence>
<name>A0A495JUE0_9ACTN</name>
<keyword evidence="1" id="KW-0812">Transmembrane</keyword>
<proteinExistence type="predicted"/>
<keyword evidence="1" id="KW-1133">Transmembrane helix</keyword>
<reference evidence="2 3" key="1">
    <citation type="submission" date="2018-10" db="EMBL/GenBank/DDBJ databases">
        <title>Sequencing the genomes of 1000 actinobacteria strains.</title>
        <authorList>
            <person name="Klenk H.-P."/>
        </authorList>
    </citation>
    <scope>NUCLEOTIDE SEQUENCE [LARGE SCALE GENOMIC DNA]</scope>
    <source>
        <strain evidence="2 3">DSM 45175</strain>
    </source>
</reference>
<dbReference type="RefSeq" id="WP_121160588.1">
    <property type="nucleotide sequence ID" value="NZ_RBKT01000001.1"/>
</dbReference>